<dbReference type="PROSITE" id="PS00092">
    <property type="entry name" value="N6_MTASE"/>
    <property type="match status" value="1"/>
</dbReference>
<comment type="catalytic activity">
    <reaction evidence="6">
        <text>a 2'-deoxyadenosine in DNA + S-adenosyl-L-methionine = an N(6)-methyl-2'-deoxyadenosine in DNA + S-adenosyl-L-homocysteine + H(+)</text>
        <dbReference type="Rhea" id="RHEA:15197"/>
        <dbReference type="Rhea" id="RHEA-COMP:12418"/>
        <dbReference type="Rhea" id="RHEA-COMP:12419"/>
        <dbReference type="ChEBI" id="CHEBI:15378"/>
        <dbReference type="ChEBI" id="CHEBI:57856"/>
        <dbReference type="ChEBI" id="CHEBI:59789"/>
        <dbReference type="ChEBI" id="CHEBI:90615"/>
        <dbReference type="ChEBI" id="CHEBI:90616"/>
        <dbReference type="EC" id="2.1.1.72"/>
    </reaction>
</comment>
<evidence type="ECO:0000259" key="7">
    <source>
        <dbReference type="Pfam" id="PF01555"/>
    </source>
</evidence>
<keyword evidence="4" id="KW-0808">Transferase</keyword>
<evidence type="ECO:0000256" key="4">
    <source>
        <dbReference type="ARBA" id="ARBA00022679"/>
    </source>
</evidence>
<evidence type="ECO:0000256" key="1">
    <source>
        <dbReference type="ARBA" id="ARBA00006594"/>
    </source>
</evidence>
<dbReference type="InterPro" id="IPR029063">
    <property type="entry name" value="SAM-dependent_MTases_sf"/>
</dbReference>
<sequence length="671" mass="75910">MEKLNMHSPNLVEQNIDKLAALFPNCVTEARGTDGKLKKAIDFDLLRQELSRHIVDGPQERYHLNWPGKREALLIANAPIAKTLRPCREESVNFDTTQNLFIEGDNLDALKLLQETYLGQIKMMYLDPPYNRKKGNDLVYRDDFVGSTYEYLTKSNQSDDQGNRLVANTESNGRFHSDWLSMMYQRLRVARNLLAPAGVIAISIDDDETANVLHLCYEVFGESNFLGTLIWKNVTDNNPSNIAIEHENIHVFARSKSDLEGIWKSSVSDIKEVLAKIGEELVAKHSNANDLQAAYTEWFRENKSQLGQLDRYKYIDFGGIYTGSQSVHNPGKEGYRYDVLHPDTGRPCKEPLMGYRFPKETMKRLLAEKKILFGEDESKIIELKVYASEFEDKLSSVFELDGRTGPYDLKTLFFEGKKVFSNPKPVLLIERLISFITGPKDICLDLFAGSSTLAHATMEINRREGGSRRFISVQFPEPIGQDSKDAKEAYQFCTHIGLKPFISEISKERIRRAGTAVFQKNGATGWSRDTGFRVLKIDSSNMAEVYYNPDAITQADLFTQVENVKADRSEEDLLFQVMLDWGVDLSLPIHRETIAGKTVFFVAAQADNRHGALVACFDKTGSVDEAFIKQLATFKPLRLVFRDAGFASDAAKINVEQLLKQLSPTTDVKTI</sequence>
<dbReference type="InterPro" id="IPR002295">
    <property type="entry name" value="N4/N6-MTase_EcoPI_Mod-like"/>
</dbReference>
<dbReference type="EC" id="2.1.1.72" evidence="2"/>
<keyword evidence="5" id="KW-0949">S-adenosyl-L-methionine</keyword>
<dbReference type="GO" id="GO:0008170">
    <property type="term" value="F:N-methyltransferase activity"/>
    <property type="evidence" value="ECO:0007669"/>
    <property type="project" value="InterPro"/>
</dbReference>
<dbReference type="SUPFAM" id="SSF53335">
    <property type="entry name" value="S-adenosyl-L-methionine-dependent methyltransferases"/>
    <property type="match status" value="1"/>
</dbReference>
<protein>
    <recommendedName>
        <fullName evidence="2">site-specific DNA-methyltransferase (adenine-specific)</fullName>
        <ecNumber evidence="2">2.1.1.72</ecNumber>
    </recommendedName>
</protein>
<evidence type="ECO:0000256" key="6">
    <source>
        <dbReference type="ARBA" id="ARBA00047942"/>
    </source>
</evidence>
<evidence type="ECO:0000256" key="5">
    <source>
        <dbReference type="ARBA" id="ARBA00022691"/>
    </source>
</evidence>
<dbReference type="RefSeq" id="WP_290021209.1">
    <property type="nucleotide sequence ID" value="NZ_JAOPLV010000001.1"/>
</dbReference>
<dbReference type="Proteomes" id="UP001168216">
    <property type="component" value="Unassembled WGS sequence"/>
</dbReference>
<feature type="domain" description="DNA methylase N-4/N-6" evidence="7">
    <location>
        <begin position="121"/>
        <end position="478"/>
    </location>
</feature>
<dbReference type="Pfam" id="PF01555">
    <property type="entry name" value="N6_N4_Mtase"/>
    <property type="match status" value="1"/>
</dbReference>
<keyword evidence="3" id="KW-0489">Methyltransferase</keyword>
<dbReference type="InterPro" id="IPR002941">
    <property type="entry name" value="DNA_methylase_N4/N6"/>
</dbReference>
<dbReference type="GO" id="GO:0032259">
    <property type="term" value="P:methylation"/>
    <property type="evidence" value="ECO:0007669"/>
    <property type="project" value="UniProtKB-KW"/>
</dbReference>
<evidence type="ECO:0000313" key="8">
    <source>
        <dbReference type="EMBL" id="MDM5138790.1"/>
    </source>
</evidence>
<dbReference type="EMBL" id="JAOPLV010000001">
    <property type="protein sequence ID" value="MDM5138790.1"/>
    <property type="molecule type" value="Genomic_DNA"/>
</dbReference>
<dbReference type="PIRSF" id="PIRSF015855">
    <property type="entry name" value="TypeIII_Mtase_mKpnI"/>
    <property type="match status" value="1"/>
</dbReference>
<comment type="caution">
    <text evidence="8">The sequence shown here is derived from an EMBL/GenBank/DDBJ whole genome shotgun (WGS) entry which is preliminary data.</text>
</comment>
<dbReference type="AlphaFoldDB" id="A0AAW7HUU4"/>
<dbReference type="GO" id="GO:0009007">
    <property type="term" value="F:site-specific DNA-methyltransferase (adenine-specific) activity"/>
    <property type="evidence" value="ECO:0007669"/>
    <property type="project" value="UniProtKB-EC"/>
</dbReference>
<accession>A0AAW7HUU4</accession>
<evidence type="ECO:0000256" key="2">
    <source>
        <dbReference type="ARBA" id="ARBA00011900"/>
    </source>
</evidence>
<evidence type="ECO:0000256" key="3">
    <source>
        <dbReference type="ARBA" id="ARBA00022603"/>
    </source>
</evidence>
<proteinExistence type="inferred from homology"/>
<evidence type="ECO:0000313" key="9">
    <source>
        <dbReference type="Proteomes" id="UP001168216"/>
    </source>
</evidence>
<dbReference type="GO" id="GO:0003677">
    <property type="term" value="F:DNA binding"/>
    <property type="evidence" value="ECO:0007669"/>
    <property type="project" value="InterPro"/>
</dbReference>
<organism evidence="8 9">
    <name type="scientific">Aeromonas bestiarum</name>
    <dbReference type="NCBI Taxonomy" id="105751"/>
    <lineage>
        <taxon>Bacteria</taxon>
        <taxon>Pseudomonadati</taxon>
        <taxon>Pseudomonadota</taxon>
        <taxon>Gammaproteobacteria</taxon>
        <taxon>Aeromonadales</taxon>
        <taxon>Aeromonadaceae</taxon>
        <taxon>Aeromonas</taxon>
    </lineage>
</organism>
<reference evidence="8" key="1">
    <citation type="submission" date="2023-08" db="EMBL/GenBank/DDBJ databases">
        <title>WGS of Aeromonas isolates.</title>
        <authorList>
            <person name="Lee H."/>
        </authorList>
    </citation>
    <scope>NUCLEOTIDE SEQUENCE</scope>
    <source>
        <strain evidence="8">SL22</strain>
    </source>
</reference>
<name>A0AAW7HUU4_9GAMM</name>
<dbReference type="Gene3D" id="3.40.50.150">
    <property type="entry name" value="Vaccinia Virus protein VP39"/>
    <property type="match status" value="1"/>
</dbReference>
<comment type="similarity">
    <text evidence="1">Belongs to the N(4)/N(6)-methyltransferase family.</text>
</comment>
<dbReference type="InterPro" id="IPR002052">
    <property type="entry name" value="DNA_methylase_N6_adenine_CS"/>
</dbReference>
<dbReference type="PRINTS" id="PR00506">
    <property type="entry name" value="D21N6MTFRASE"/>
</dbReference>
<gene>
    <name evidence="8" type="ORF">OB959_03100</name>
</gene>